<protein>
    <submittedName>
        <fullName evidence="1">Uncharacterized protein</fullName>
    </submittedName>
</protein>
<evidence type="ECO:0000313" key="2">
    <source>
        <dbReference type="Proteomes" id="UP000003179"/>
    </source>
</evidence>
<gene>
    <name evidence="1" type="ORF">HMPREF9607_02707</name>
</gene>
<reference evidence="1" key="1">
    <citation type="submission" date="2010-08" db="EMBL/GenBank/DDBJ databases">
        <authorList>
            <person name="Weinstock G."/>
            <person name="Sodergren E."/>
            <person name="Clifton S."/>
            <person name="Fulton L."/>
            <person name="Fulton B."/>
            <person name="Courtney L."/>
            <person name="Fronick C."/>
            <person name="Harrison M."/>
            <person name="Strong C."/>
            <person name="Farmer C."/>
            <person name="Delahaunty K."/>
            <person name="Markovic C."/>
            <person name="Hall O."/>
            <person name="Minx P."/>
            <person name="Tomlinson C."/>
            <person name="Mitreva M."/>
            <person name="Hou S."/>
            <person name="Chen J."/>
            <person name="Wollam A."/>
            <person name="Pepin K.H."/>
            <person name="Johnson M."/>
            <person name="Bhonagiri V."/>
            <person name="Zhang X."/>
            <person name="Suruliraj S."/>
            <person name="Warren W."/>
            <person name="Chinwalla A."/>
            <person name="Mardis E.R."/>
            <person name="Wilson R.K."/>
        </authorList>
    </citation>
    <scope>NUCLEOTIDE SEQUENCE [LARGE SCALE GENOMIC DNA]</scope>
    <source>
        <strain evidence="1">HL044PA1</strain>
    </source>
</reference>
<comment type="caution">
    <text evidence="1">The sequence shown here is derived from an EMBL/GenBank/DDBJ whole genome shotgun (WGS) entry which is preliminary data.</text>
</comment>
<name>A0ABP2K3Q3_9ACTN</name>
<dbReference type="EMBL" id="ADZU01000041">
    <property type="protein sequence ID" value="EFS91412.1"/>
    <property type="molecule type" value="Genomic_DNA"/>
</dbReference>
<sequence length="40" mass="4656">MIRPYIDISVPDLDRRARMSAVQRWATLQATKGKVRWGGR</sequence>
<keyword evidence="2" id="KW-1185">Reference proteome</keyword>
<accession>A0ABP2K3Q3</accession>
<proteinExistence type="predicted"/>
<dbReference type="Proteomes" id="UP000003179">
    <property type="component" value="Unassembled WGS sequence"/>
</dbReference>
<organism evidence="1 2">
    <name type="scientific">Cutibacterium modestum HL044PA1</name>
    <dbReference type="NCBI Taxonomy" id="765109"/>
    <lineage>
        <taxon>Bacteria</taxon>
        <taxon>Bacillati</taxon>
        <taxon>Actinomycetota</taxon>
        <taxon>Actinomycetes</taxon>
        <taxon>Propionibacteriales</taxon>
        <taxon>Propionibacteriaceae</taxon>
        <taxon>Cutibacterium</taxon>
        <taxon>Cutibacterium modestum</taxon>
    </lineage>
</organism>
<evidence type="ECO:0000313" key="1">
    <source>
        <dbReference type="EMBL" id="EFS91412.1"/>
    </source>
</evidence>